<dbReference type="EMBL" id="ML976660">
    <property type="protein sequence ID" value="KAF1978383.1"/>
    <property type="molecule type" value="Genomic_DNA"/>
</dbReference>
<keyword evidence="3" id="KW-1185">Reference proteome</keyword>
<sequence>MDLTKLPKIDRRLASYMHRQYLFRSHSAICDFLSPVVTLYTYVIWRPKGSRKRTPGGTIYIHGKFRRL</sequence>
<evidence type="ECO:0000313" key="3">
    <source>
        <dbReference type="Proteomes" id="UP000800036"/>
    </source>
</evidence>
<keyword evidence="1" id="KW-1133">Transmembrane helix</keyword>
<feature type="transmembrane region" description="Helical" evidence="1">
    <location>
        <begin position="21"/>
        <end position="45"/>
    </location>
</feature>
<evidence type="ECO:0000313" key="2">
    <source>
        <dbReference type="EMBL" id="KAF1978383.1"/>
    </source>
</evidence>
<evidence type="ECO:0000256" key="1">
    <source>
        <dbReference type="SAM" id="Phobius"/>
    </source>
</evidence>
<reference evidence="2" key="1">
    <citation type="journal article" date="2020" name="Stud. Mycol.">
        <title>101 Dothideomycetes genomes: a test case for predicting lifestyles and emergence of pathogens.</title>
        <authorList>
            <person name="Haridas S."/>
            <person name="Albert R."/>
            <person name="Binder M."/>
            <person name="Bloem J."/>
            <person name="Labutti K."/>
            <person name="Salamov A."/>
            <person name="Andreopoulos B."/>
            <person name="Baker S."/>
            <person name="Barry K."/>
            <person name="Bills G."/>
            <person name="Bluhm B."/>
            <person name="Cannon C."/>
            <person name="Castanera R."/>
            <person name="Culley D."/>
            <person name="Daum C."/>
            <person name="Ezra D."/>
            <person name="Gonzalez J."/>
            <person name="Henrissat B."/>
            <person name="Kuo A."/>
            <person name="Liang C."/>
            <person name="Lipzen A."/>
            <person name="Lutzoni F."/>
            <person name="Magnuson J."/>
            <person name="Mondo S."/>
            <person name="Nolan M."/>
            <person name="Ohm R."/>
            <person name="Pangilinan J."/>
            <person name="Park H.-J."/>
            <person name="Ramirez L."/>
            <person name="Alfaro M."/>
            <person name="Sun H."/>
            <person name="Tritt A."/>
            <person name="Yoshinaga Y."/>
            <person name="Zwiers L.-H."/>
            <person name="Turgeon B."/>
            <person name="Goodwin S."/>
            <person name="Spatafora J."/>
            <person name="Crous P."/>
            <person name="Grigoriev I."/>
        </authorList>
    </citation>
    <scope>NUCLEOTIDE SEQUENCE</scope>
    <source>
        <strain evidence="2">CBS 107.79</strain>
    </source>
</reference>
<accession>A0A6A5VKZ8</accession>
<keyword evidence="1" id="KW-0812">Transmembrane</keyword>
<dbReference type="AlphaFoldDB" id="A0A6A5VKZ8"/>
<name>A0A6A5VKZ8_9PLEO</name>
<keyword evidence="1" id="KW-0472">Membrane</keyword>
<organism evidence="2 3">
    <name type="scientific">Bimuria novae-zelandiae CBS 107.79</name>
    <dbReference type="NCBI Taxonomy" id="1447943"/>
    <lineage>
        <taxon>Eukaryota</taxon>
        <taxon>Fungi</taxon>
        <taxon>Dikarya</taxon>
        <taxon>Ascomycota</taxon>
        <taxon>Pezizomycotina</taxon>
        <taxon>Dothideomycetes</taxon>
        <taxon>Pleosporomycetidae</taxon>
        <taxon>Pleosporales</taxon>
        <taxon>Massarineae</taxon>
        <taxon>Didymosphaeriaceae</taxon>
        <taxon>Bimuria</taxon>
    </lineage>
</organism>
<gene>
    <name evidence="2" type="ORF">BU23DRAFT_223157</name>
</gene>
<protein>
    <submittedName>
        <fullName evidence="2">Uncharacterized protein</fullName>
    </submittedName>
</protein>
<proteinExistence type="predicted"/>
<dbReference type="Proteomes" id="UP000800036">
    <property type="component" value="Unassembled WGS sequence"/>
</dbReference>